<sequence>MITRAEADAVAAAWARSESAAGGREHRATVEESGLGFAVRTAPAGGELSPSGVGTGVRVIDRATGRVSTWPNWPSGTLWEVYAERRGEVVDPPRTADPEVQLRREIHRRAAPGVAAHATVQGRVYIARGAKGDQKLDHHRLVRERLAEQSPQETIRGCERHAELIVCSDALHDVDRRRGLDGLPPLTLDEAREVLGESLFETFQILEPGAEGAGEPNTPCPTCSYVLTQLALLPWGATAALIQDVAPERPNPDPARFSDLTAAELLNGRWKPETPARVRYGMAEVMAGDVVAAVAGEFRHEPFPAVFEAFALTGKLLVKRRAPGRDQRVQLFEIWSMPVRHTAGVLHEFGRVIGARLFPLGRVNFESVLAIDEHGRVFHLDQAGEWFVADTYVEALETLIQGRRTFRVRDDGTWG</sequence>
<dbReference type="STRING" id="35752.SAMN05421541_101135"/>
<evidence type="ECO:0000313" key="2">
    <source>
        <dbReference type="Proteomes" id="UP000199645"/>
    </source>
</evidence>
<protein>
    <submittedName>
        <fullName evidence="1">YwqJ-like deaminase</fullName>
    </submittedName>
</protein>
<name>A0A1I1ZJ33_9ACTN</name>
<dbReference type="InterPro" id="IPR025968">
    <property type="entry name" value="YwqJ_deaminase"/>
</dbReference>
<dbReference type="InterPro" id="IPR025850">
    <property type="entry name" value="SUKH-3"/>
</dbReference>
<evidence type="ECO:0000313" key="1">
    <source>
        <dbReference type="EMBL" id="SFE31726.1"/>
    </source>
</evidence>
<proteinExistence type="predicted"/>
<accession>A0A1I1ZJ33</accession>
<dbReference type="OrthoDB" id="4552872at2"/>
<gene>
    <name evidence="1" type="ORF">SAMN05421541_101135</name>
</gene>
<reference evidence="1 2" key="1">
    <citation type="submission" date="2016-10" db="EMBL/GenBank/DDBJ databases">
        <authorList>
            <person name="de Groot N.N."/>
        </authorList>
    </citation>
    <scope>NUCLEOTIDE SEQUENCE [LARGE SCALE GENOMIC DNA]</scope>
    <source>
        <strain evidence="1 2">DSM 43019</strain>
    </source>
</reference>
<dbReference type="Pfam" id="PF14431">
    <property type="entry name" value="YwqJ-deaminase"/>
    <property type="match status" value="1"/>
</dbReference>
<organism evidence="1 2">
    <name type="scientific">Actinoplanes philippinensis</name>
    <dbReference type="NCBI Taxonomy" id="35752"/>
    <lineage>
        <taxon>Bacteria</taxon>
        <taxon>Bacillati</taxon>
        <taxon>Actinomycetota</taxon>
        <taxon>Actinomycetes</taxon>
        <taxon>Micromonosporales</taxon>
        <taxon>Micromonosporaceae</taxon>
        <taxon>Actinoplanes</taxon>
    </lineage>
</organism>
<keyword evidence="2" id="KW-1185">Reference proteome</keyword>
<dbReference type="RefSeq" id="WP_093608855.1">
    <property type="nucleotide sequence ID" value="NZ_BOMT01000014.1"/>
</dbReference>
<dbReference type="Pfam" id="PF14433">
    <property type="entry name" value="SUKH-3"/>
    <property type="match status" value="1"/>
</dbReference>
<dbReference type="AlphaFoldDB" id="A0A1I1ZJ33"/>
<dbReference type="EMBL" id="FONV01000001">
    <property type="protein sequence ID" value="SFE31726.1"/>
    <property type="molecule type" value="Genomic_DNA"/>
</dbReference>
<dbReference type="Proteomes" id="UP000199645">
    <property type="component" value="Unassembled WGS sequence"/>
</dbReference>